<dbReference type="InterPro" id="IPR002058">
    <property type="entry name" value="PAP_assoc"/>
</dbReference>
<organism evidence="13 14">
    <name type="scientific">Cronartium quercuum f. sp. fusiforme G11</name>
    <dbReference type="NCBI Taxonomy" id="708437"/>
    <lineage>
        <taxon>Eukaryota</taxon>
        <taxon>Fungi</taxon>
        <taxon>Dikarya</taxon>
        <taxon>Basidiomycota</taxon>
        <taxon>Pucciniomycotina</taxon>
        <taxon>Pucciniomycetes</taxon>
        <taxon>Pucciniales</taxon>
        <taxon>Coleosporiaceae</taxon>
        <taxon>Cronartium</taxon>
    </lineage>
</organism>
<dbReference type="Pfam" id="PF22600">
    <property type="entry name" value="MTPAP-like_central"/>
    <property type="match status" value="1"/>
</dbReference>
<comment type="subcellular location">
    <subcellularLocation>
        <location evidence="3">Cytoplasm</location>
    </subcellularLocation>
</comment>
<evidence type="ECO:0000256" key="1">
    <source>
        <dbReference type="ARBA" id="ARBA00001936"/>
    </source>
</evidence>
<feature type="domain" description="Poly(A) RNA polymerase mitochondrial-like central palm" evidence="12">
    <location>
        <begin position="84"/>
        <end position="219"/>
    </location>
</feature>
<protein>
    <recommendedName>
        <fullName evidence="5">polynucleotide adenylyltransferase</fullName>
        <ecNumber evidence="5">2.7.7.19</ecNumber>
    </recommendedName>
</protein>
<dbReference type="InterPro" id="IPR054708">
    <property type="entry name" value="MTPAP-like_central"/>
</dbReference>
<feature type="region of interest" description="Disordered" evidence="10">
    <location>
        <begin position="481"/>
        <end position="657"/>
    </location>
</feature>
<comment type="similarity">
    <text evidence="4">Belongs to the DNA polymerase type-B-like family.</text>
</comment>
<feature type="region of interest" description="Disordered" evidence="10">
    <location>
        <begin position="1"/>
        <end position="49"/>
    </location>
</feature>
<evidence type="ECO:0000313" key="13">
    <source>
        <dbReference type="EMBL" id="KAG0145851.1"/>
    </source>
</evidence>
<dbReference type="Gene3D" id="3.30.460.10">
    <property type="entry name" value="Beta Polymerase, domain 2"/>
    <property type="match status" value="1"/>
</dbReference>
<feature type="compositionally biased region" description="Polar residues" evidence="10">
    <location>
        <begin position="543"/>
        <end position="575"/>
    </location>
</feature>
<accession>A0A9P6TB39</accession>
<evidence type="ECO:0000256" key="8">
    <source>
        <dbReference type="ARBA" id="ARBA00022723"/>
    </source>
</evidence>
<feature type="compositionally biased region" description="Basic residues" evidence="10">
    <location>
        <begin position="633"/>
        <end position="642"/>
    </location>
</feature>
<dbReference type="GO" id="GO:1990817">
    <property type="term" value="F:poly(A) RNA polymerase activity"/>
    <property type="evidence" value="ECO:0007669"/>
    <property type="project" value="UniProtKB-EC"/>
</dbReference>
<dbReference type="SUPFAM" id="SSF81631">
    <property type="entry name" value="PAP/OAS1 substrate-binding domain"/>
    <property type="match status" value="1"/>
</dbReference>
<reference evidence="13" key="1">
    <citation type="submission" date="2013-11" db="EMBL/GenBank/DDBJ databases">
        <title>Genome sequence of the fusiform rust pathogen reveals effectors for host alternation and coevolution with pine.</title>
        <authorList>
            <consortium name="DOE Joint Genome Institute"/>
            <person name="Smith K."/>
            <person name="Pendleton A."/>
            <person name="Kubisiak T."/>
            <person name="Anderson C."/>
            <person name="Salamov A."/>
            <person name="Aerts A."/>
            <person name="Riley R."/>
            <person name="Clum A."/>
            <person name="Lindquist E."/>
            <person name="Ence D."/>
            <person name="Campbell M."/>
            <person name="Kronenberg Z."/>
            <person name="Feau N."/>
            <person name="Dhillon B."/>
            <person name="Hamelin R."/>
            <person name="Burleigh J."/>
            <person name="Smith J."/>
            <person name="Yandell M."/>
            <person name="Nelson C."/>
            <person name="Grigoriev I."/>
            <person name="Davis J."/>
        </authorList>
    </citation>
    <scope>NUCLEOTIDE SEQUENCE</scope>
    <source>
        <strain evidence="13">G11</strain>
    </source>
</reference>
<dbReference type="Proteomes" id="UP000886653">
    <property type="component" value="Unassembled WGS sequence"/>
</dbReference>
<comment type="cofactor">
    <cofactor evidence="2">
        <name>Mg(2+)</name>
        <dbReference type="ChEBI" id="CHEBI:18420"/>
    </cofactor>
</comment>
<dbReference type="GO" id="GO:0046872">
    <property type="term" value="F:metal ion binding"/>
    <property type="evidence" value="ECO:0007669"/>
    <property type="project" value="UniProtKB-KW"/>
</dbReference>
<dbReference type="EMBL" id="MU167269">
    <property type="protein sequence ID" value="KAG0145851.1"/>
    <property type="molecule type" value="Genomic_DNA"/>
</dbReference>
<keyword evidence="14" id="KW-1185">Reference proteome</keyword>
<evidence type="ECO:0000256" key="6">
    <source>
        <dbReference type="ARBA" id="ARBA00022490"/>
    </source>
</evidence>
<feature type="compositionally biased region" description="Polar residues" evidence="10">
    <location>
        <begin position="483"/>
        <end position="504"/>
    </location>
</feature>
<evidence type="ECO:0000256" key="2">
    <source>
        <dbReference type="ARBA" id="ARBA00001946"/>
    </source>
</evidence>
<comment type="cofactor">
    <cofactor evidence="1">
        <name>Mn(2+)</name>
        <dbReference type="ChEBI" id="CHEBI:29035"/>
    </cofactor>
</comment>
<evidence type="ECO:0000259" key="11">
    <source>
        <dbReference type="Pfam" id="PF03828"/>
    </source>
</evidence>
<dbReference type="CDD" id="cd05402">
    <property type="entry name" value="NT_PAP_TUTase"/>
    <property type="match status" value="1"/>
</dbReference>
<keyword evidence="8" id="KW-0479">Metal-binding</keyword>
<keyword evidence="7" id="KW-0808">Transferase</keyword>
<keyword evidence="9" id="KW-0460">Magnesium</keyword>
<evidence type="ECO:0000256" key="10">
    <source>
        <dbReference type="SAM" id="MobiDB-lite"/>
    </source>
</evidence>
<dbReference type="GO" id="GO:0010605">
    <property type="term" value="P:negative regulation of macromolecule metabolic process"/>
    <property type="evidence" value="ECO:0007669"/>
    <property type="project" value="UniProtKB-ARBA"/>
</dbReference>
<evidence type="ECO:0000256" key="5">
    <source>
        <dbReference type="ARBA" id="ARBA00012388"/>
    </source>
</evidence>
<dbReference type="Pfam" id="PF03828">
    <property type="entry name" value="PAP_assoc"/>
    <property type="match status" value="1"/>
</dbReference>
<dbReference type="SUPFAM" id="SSF81301">
    <property type="entry name" value="Nucleotidyltransferase"/>
    <property type="match status" value="1"/>
</dbReference>
<evidence type="ECO:0000256" key="9">
    <source>
        <dbReference type="ARBA" id="ARBA00022842"/>
    </source>
</evidence>
<dbReference type="EC" id="2.7.7.19" evidence="5"/>
<feature type="compositionally biased region" description="Polar residues" evidence="10">
    <location>
        <begin position="594"/>
        <end position="603"/>
    </location>
</feature>
<feature type="region of interest" description="Disordered" evidence="10">
    <location>
        <begin position="365"/>
        <end position="403"/>
    </location>
</feature>
<evidence type="ECO:0000256" key="4">
    <source>
        <dbReference type="ARBA" id="ARBA00008593"/>
    </source>
</evidence>
<feature type="compositionally biased region" description="Polar residues" evidence="10">
    <location>
        <begin position="1"/>
        <end position="27"/>
    </location>
</feature>
<sequence length="657" mass="72058">MAKPGGSSSTPAGQSRGKSSSAKQTTKVGKRKAKLTRTRPARPTAHDINQRSALDALTRFANHVKLLPDGDIGSEIEAYSLFDSPTPTVLSARENIIRSITDALNNSPLTRQSKSYTVIAFGSTTFGLDSNASDLDLCILDPYLPQGPRTASDIVIKGVYNMKTLAKMLHLLHFTHIYPIQNATVPIVKFKCPHGLISGDLNTNHTLGFHNSILLKAYHNIAPQLFRPLGMGIKLWAKTRGICDPSGATGLTSASSYSLILMLVGYLQAVGQLPNLQDKRVIDQASDNSVFTLSKSSNGVKAEEHNTSFRSQPPLGWAPKDDVSLAKLFVEFFKYYASFDFTRLVVSIRNGNPCERHNIDKSNSFEVSEDESSVVSTSEDRKMKRKQSNNRSNTPIPPGAPPYYSWDEPMAVEDPFIQTRNTCKNIKPSMAKRMKAEFARAQQILEAGGGLLKLCKMSKKTDVYKGKAPVTALNETVDCPWESSVSSKAPAPSNTVPTKTNKQARNSEEIGGSRTIKTSAPTKTLKRAVERVRQSKPNGGVQIKSSLKVKSTESKTITSTRAKSKPQTVSTSVRLQVNPKPLPKVDRLPKPQADPTSLNSNSKAIHPTPKPKNDPVTKKMNKQKAKLKAERKAQKKAQRKLKEKTERESKAAQLSED</sequence>
<evidence type="ECO:0000313" key="14">
    <source>
        <dbReference type="Proteomes" id="UP000886653"/>
    </source>
</evidence>
<gene>
    <name evidence="13" type="ORF">CROQUDRAFT_549572</name>
</gene>
<dbReference type="PANTHER" id="PTHR12271">
    <property type="entry name" value="POLY A POLYMERASE CID PAP -RELATED"/>
    <property type="match status" value="1"/>
</dbReference>
<name>A0A9P6TB39_9BASI</name>
<dbReference type="InterPro" id="IPR043519">
    <property type="entry name" value="NT_sf"/>
</dbReference>
<dbReference type="PANTHER" id="PTHR12271:SF40">
    <property type="entry name" value="POLY(A) RNA POLYMERASE GLD2"/>
    <property type="match status" value="1"/>
</dbReference>
<feature type="compositionally biased region" description="Basic residues" evidence="10">
    <location>
        <begin position="28"/>
        <end position="40"/>
    </location>
</feature>
<dbReference type="OrthoDB" id="2274644at2759"/>
<evidence type="ECO:0000256" key="7">
    <source>
        <dbReference type="ARBA" id="ARBA00022679"/>
    </source>
</evidence>
<dbReference type="Gene3D" id="1.10.1410.10">
    <property type="match status" value="1"/>
</dbReference>
<dbReference type="GO" id="GO:0031123">
    <property type="term" value="P:RNA 3'-end processing"/>
    <property type="evidence" value="ECO:0007669"/>
    <property type="project" value="TreeGrafter"/>
</dbReference>
<evidence type="ECO:0000256" key="3">
    <source>
        <dbReference type="ARBA" id="ARBA00004496"/>
    </source>
</evidence>
<keyword evidence="6" id="KW-0963">Cytoplasm</keyword>
<feature type="domain" description="PAP-associated" evidence="11">
    <location>
        <begin position="324"/>
        <end position="363"/>
    </location>
</feature>
<comment type="caution">
    <text evidence="13">The sequence shown here is derived from an EMBL/GenBank/DDBJ whole genome shotgun (WGS) entry which is preliminary data.</text>
</comment>
<evidence type="ECO:0000259" key="12">
    <source>
        <dbReference type="Pfam" id="PF22600"/>
    </source>
</evidence>
<dbReference type="AlphaFoldDB" id="A0A9P6TB39"/>
<proteinExistence type="inferred from homology"/>
<dbReference type="GO" id="GO:0005737">
    <property type="term" value="C:cytoplasm"/>
    <property type="evidence" value="ECO:0007669"/>
    <property type="project" value="UniProtKB-SubCell"/>
</dbReference>